<protein>
    <recommendedName>
        <fullName evidence="4">F-box domain-containing protein</fullName>
    </recommendedName>
</protein>
<evidence type="ECO:0000313" key="2">
    <source>
        <dbReference type="EMBL" id="TEB23259.1"/>
    </source>
</evidence>
<accession>A0A4Y7SPT9</accession>
<evidence type="ECO:0008006" key="4">
    <source>
        <dbReference type="Google" id="ProtNLM"/>
    </source>
</evidence>
<keyword evidence="3" id="KW-1185">Reference proteome</keyword>
<organism evidence="2 3">
    <name type="scientific">Coprinellus micaceus</name>
    <name type="common">Glistening ink-cap mushroom</name>
    <name type="synonym">Coprinus micaceus</name>
    <dbReference type="NCBI Taxonomy" id="71717"/>
    <lineage>
        <taxon>Eukaryota</taxon>
        <taxon>Fungi</taxon>
        <taxon>Dikarya</taxon>
        <taxon>Basidiomycota</taxon>
        <taxon>Agaricomycotina</taxon>
        <taxon>Agaricomycetes</taxon>
        <taxon>Agaricomycetidae</taxon>
        <taxon>Agaricales</taxon>
        <taxon>Agaricineae</taxon>
        <taxon>Psathyrellaceae</taxon>
        <taxon>Coprinellus</taxon>
    </lineage>
</organism>
<sequence length="198" mass="22004">MATPHRAQTSPLPSLKTTATSNITLPTSPDSVTPFTHLSSLQMPNNLPDTASLWEALCTAGINLQTIKVERLSVPLLDYLSGYRGLRAFQLGGYSSDYGEVTEDGWMDFRTLRQRLLSSGILKHRATFVDLRFCVSRDPSTVRRWESSIFCPSPNIVASMHSFRALERLDVVADTKVGGLHLLRTVCFRVIGLGLPRR</sequence>
<evidence type="ECO:0000256" key="1">
    <source>
        <dbReference type="SAM" id="MobiDB-lite"/>
    </source>
</evidence>
<proteinExistence type="predicted"/>
<dbReference type="EMBL" id="QPFP01000080">
    <property type="protein sequence ID" value="TEB23259.1"/>
    <property type="molecule type" value="Genomic_DNA"/>
</dbReference>
<name>A0A4Y7SPT9_COPMI</name>
<dbReference type="AlphaFoldDB" id="A0A4Y7SPT9"/>
<feature type="region of interest" description="Disordered" evidence="1">
    <location>
        <begin position="1"/>
        <end position="28"/>
    </location>
</feature>
<gene>
    <name evidence="2" type="ORF">FA13DRAFT_1452981</name>
</gene>
<comment type="caution">
    <text evidence="2">The sequence shown here is derived from an EMBL/GenBank/DDBJ whole genome shotgun (WGS) entry which is preliminary data.</text>
</comment>
<reference evidence="2 3" key="1">
    <citation type="journal article" date="2019" name="Nat. Ecol. Evol.">
        <title>Megaphylogeny resolves global patterns of mushroom evolution.</title>
        <authorList>
            <person name="Varga T."/>
            <person name="Krizsan K."/>
            <person name="Foldi C."/>
            <person name="Dima B."/>
            <person name="Sanchez-Garcia M."/>
            <person name="Sanchez-Ramirez S."/>
            <person name="Szollosi G.J."/>
            <person name="Szarkandi J.G."/>
            <person name="Papp V."/>
            <person name="Albert L."/>
            <person name="Andreopoulos W."/>
            <person name="Angelini C."/>
            <person name="Antonin V."/>
            <person name="Barry K.W."/>
            <person name="Bougher N.L."/>
            <person name="Buchanan P."/>
            <person name="Buyck B."/>
            <person name="Bense V."/>
            <person name="Catcheside P."/>
            <person name="Chovatia M."/>
            <person name="Cooper J."/>
            <person name="Damon W."/>
            <person name="Desjardin D."/>
            <person name="Finy P."/>
            <person name="Geml J."/>
            <person name="Haridas S."/>
            <person name="Hughes K."/>
            <person name="Justo A."/>
            <person name="Karasinski D."/>
            <person name="Kautmanova I."/>
            <person name="Kiss B."/>
            <person name="Kocsube S."/>
            <person name="Kotiranta H."/>
            <person name="LaButti K.M."/>
            <person name="Lechner B.E."/>
            <person name="Liimatainen K."/>
            <person name="Lipzen A."/>
            <person name="Lukacs Z."/>
            <person name="Mihaltcheva S."/>
            <person name="Morgado L.N."/>
            <person name="Niskanen T."/>
            <person name="Noordeloos M.E."/>
            <person name="Ohm R.A."/>
            <person name="Ortiz-Santana B."/>
            <person name="Ovrebo C."/>
            <person name="Racz N."/>
            <person name="Riley R."/>
            <person name="Savchenko A."/>
            <person name="Shiryaev A."/>
            <person name="Soop K."/>
            <person name="Spirin V."/>
            <person name="Szebenyi C."/>
            <person name="Tomsovsky M."/>
            <person name="Tulloss R.E."/>
            <person name="Uehling J."/>
            <person name="Grigoriev I.V."/>
            <person name="Vagvolgyi C."/>
            <person name="Papp T."/>
            <person name="Martin F.M."/>
            <person name="Miettinen O."/>
            <person name="Hibbett D.S."/>
            <person name="Nagy L.G."/>
        </authorList>
    </citation>
    <scope>NUCLEOTIDE SEQUENCE [LARGE SCALE GENOMIC DNA]</scope>
    <source>
        <strain evidence="2 3">FP101781</strain>
    </source>
</reference>
<evidence type="ECO:0000313" key="3">
    <source>
        <dbReference type="Proteomes" id="UP000298030"/>
    </source>
</evidence>
<dbReference type="Proteomes" id="UP000298030">
    <property type="component" value="Unassembled WGS sequence"/>
</dbReference>